<comment type="subcellular location">
    <subcellularLocation>
        <location evidence="1">Mitochondrion inner membrane</location>
        <topology evidence="1">Multi-pass membrane protein</topology>
    </subcellularLocation>
</comment>
<evidence type="ECO:0000256" key="10">
    <source>
        <dbReference type="ARBA" id="ARBA00023128"/>
    </source>
</evidence>
<keyword evidence="8" id="KW-0106">Calcium</keyword>
<evidence type="ECO:0000256" key="5">
    <source>
        <dbReference type="ARBA" id="ARBA00022723"/>
    </source>
</evidence>
<evidence type="ECO:0000256" key="8">
    <source>
        <dbReference type="ARBA" id="ARBA00022837"/>
    </source>
</evidence>
<feature type="repeat" description="Solcar" evidence="12">
    <location>
        <begin position="39"/>
        <end position="125"/>
    </location>
</feature>
<comment type="similarity">
    <text evidence="2 13">Belongs to the mitochondrial carrier (TC 2.A.29) family.</text>
</comment>
<evidence type="ECO:0000256" key="7">
    <source>
        <dbReference type="ARBA" id="ARBA00022792"/>
    </source>
</evidence>
<evidence type="ECO:0000256" key="3">
    <source>
        <dbReference type="ARBA" id="ARBA00022448"/>
    </source>
</evidence>
<dbReference type="GO" id="GO:0055085">
    <property type="term" value="P:transmembrane transport"/>
    <property type="evidence" value="ECO:0007669"/>
    <property type="project" value="InterPro"/>
</dbReference>
<dbReference type="InterPro" id="IPR018108">
    <property type="entry name" value="MCP_transmembrane"/>
</dbReference>
<keyword evidence="9" id="KW-1133">Transmembrane helix</keyword>
<evidence type="ECO:0000256" key="6">
    <source>
        <dbReference type="ARBA" id="ARBA00022737"/>
    </source>
</evidence>
<dbReference type="Gene3D" id="1.50.40.10">
    <property type="entry name" value="Mitochondrial carrier domain"/>
    <property type="match status" value="1"/>
</dbReference>
<dbReference type="PROSITE" id="PS50920">
    <property type="entry name" value="SOLCAR"/>
    <property type="match status" value="3"/>
</dbReference>
<keyword evidence="6" id="KW-0677">Repeat</keyword>
<keyword evidence="11 12" id="KW-0472">Membrane</keyword>
<reference evidence="14" key="1">
    <citation type="submission" date="2015-08" db="EMBL/GenBank/DDBJ databases">
        <authorList>
            <person name="Babu N.S."/>
            <person name="Beckwith C.J."/>
            <person name="Beseler K.G."/>
            <person name="Brison A."/>
            <person name="Carone J.V."/>
            <person name="Caskin T.P."/>
            <person name="Diamond M."/>
            <person name="Durham M.E."/>
            <person name="Foxe J.M."/>
            <person name="Go M."/>
            <person name="Henderson B.A."/>
            <person name="Jones I.B."/>
            <person name="McGettigan J.A."/>
            <person name="Micheletti S.J."/>
            <person name="Nasrallah M.E."/>
            <person name="Ortiz D."/>
            <person name="Piller C.R."/>
            <person name="Privatt S.R."/>
            <person name="Schneider S.L."/>
            <person name="Sharp S."/>
            <person name="Smith T.C."/>
            <person name="Stanton J.D."/>
            <person name="Ullery H.E."/>
            <person name="Wilson R.J."/>
            <person name="Serrano M.G."/>
            <person name="Buck G."/>
            <person name="Lee V."/>
            <person name="Wang Y."/>
            <person name="Carvalho R."/>
            <person name="Voegtly L."/>
            <person name="Shi R."/>
            <person name="Duckworth R."/>
            <person name="Johnson A."/>
            <person name="Loviza R."/>
            <person name="Walstead R."/>
            <person name="Shah Z."/>
            <person name="Kiflezghi M."/>
            <person name="Wade K."/>
            <person name="Ball S.L."/>
            <person name="Bradley K.W."/>
            <person name="Asai D.J."/>
            <person name="Bowman C.A."/>
            <person name="Russell D.A."/>
            <person name="Pope W.H."/>
            <person name="Jacobs-Sera D."/>
            <person name="Hendrix R.W."/>
            <person name="Hatfull G.F."/>
        </authorList>
    </citation>
    <scope>NUCLEOTIDE SEQUENCE</scope>
</reference>
<evidence type="ECO:0000256" key="2">
    <source>
        <dbReference type="ARBA" id="ARBA00006375"/>
    </source>
</evidence>
<dbReference type="EMBL" id="GDKF01001007">
    <property type="protein sequence ID" value="JAT77615.1"/>
    <property type="molecule type" value="Transcribed_RNA"/>
</dbReference>
<keyword evidence="7" id="KW-0999">Mitochondrion inner membrane</keyword>
<dbReference type="InterPro" id="IPR023395">
    <property type="entry name" value="MCP_dom_sf"/>
</dbReference>
<feature type="repeat" description="Solcar" evidence="12">
    <location>
        <begin position="139"/>
        <end position="226"/>
    </location>
</feature>
<evidence type="ECO:0000256" key="11">
    <source>
        <dbReference type="ARBA" id="ARBA00023136"/>
    </source>
</evidence>
<dbReference type="AlphaFoldDB" id="A0A1D2AFC2"/>
<accession>A0A1D2AFC2</accession>
<evidence type="ECO:0000256" key="12">
    <source>
        <dbReference type="PROSITE-ProRule" id="PRU00282"/>
    </source>
</evidence>
<evidence type="ECO:0000313" key="14">
    <source>
        <dbReference type="EMBL" id="JAT77615.1"/>
    </source>
</evidence>
<gene>
    <name evidence="14" type="ORF">g.11744</name>
</gene>
<dbReference type="PRINTS" id="PR00926">
    <property type="entry name" value="MITOCARRIER"/>
</dbReference>
<dbReference type="FunFam" id="1.50.40.10:FF:000016">
    <property type="entry name" value="Solute carrier family 25 member 23"/>
    <property type="match status" value="1"/>
</dbReference>
<evidence type="ECO:0000256" key="13">
    <source>
        <dbReference type="RuleBase" id="RU000488"/>
    </source>
</evidence>
<keyword evidence="3 13" id="KW-0813">Transport</keyword>
<keyword evidence="10" id="KW-0496">Mitochondrion</keyword>
<feature type="repeat" description="Solcar" evidence="12">
    <location>
        <begin position="239"/>
        <end position="337"/>
    </location>
</feature>
<sequence length="346" mass="37302">MQAAVGVDTDTRLPHPAPHLEQAPAAMAEKPEKQNLTWAQLTKSLCAGGIAGAVSRTSVAPLERLKILMQVQGTEKVYTGIFQGVRHMWVSDGIRGLFKGNGLNCIRIIPNQAIKFMTYEQLSRKISHALIDRGGDGQLTPGLRLAAGAGAGIVGMSATYPLDMIRGRITVQHSSHAQYRGMWHAASSIVAQEGLVALWRGWLPSVIGVVPYVGLNFAVYETLKDLIVKAYGCRDERDLAIATRLACGATAGTLGQTVAYPFDVVRRRLQMSGWAGAQSLHAAEGAAVRYSGMTDCFVRTIREEGVTALFKGLGPNYLKVVPSIAIAFVTYEQVKEVLGAEIRLSD</sequence>
<dbReference type="PANTHER" id="PTHR24089">
    <property type="entry name" value="SOLUTE CARRIER FAMILY 25"/>
    <property type="match status" value="1"/>
</dbReference>
<dbReference type="GO" id="GO:0046872">
    <property type="term" value="F:metal ion binding"/>
    <property type="evidence" value="ECO:0007669"/>
    <property type="project" value="UniProtKB-KW"/>
</dbReference>
<evidence type="ECO:0000256" key="9">
    <source>
        <dbReference type="ARBA" id="ARBA00022989"/>
    </source>
</evidence>
<dbReference type="InterPro" id="IPR002067">
    <property type="entry name" value="MCP"/>
</dbReference>
<keyword evidence="4 12" id="KW-0812">Transmembrane</keyword>
<evidence type="ECO:0008006" key="15">
    <source>
        <dbReference type="Google" id="ProtNLM"/>
    </source>
</evidence>
<dbReference type="GO" id="GO:0005743">
    <property type="term" value="C:mitochondrial inner membrane"/>
    <property type="evidence" value="ECO:0007669"/>
    <property type="project" value="UniProtKB-SubCell"/>
</dbReference>
<keyword evidence="5" id="KW-0479">Metal-binding</keyword>
<dbReference type="Pfam" id="PF00153">
    <property type="entry name" value="Mito_carr"/>
    <property type="match status" value="3"/>
</dbReference>
<evidence type="ECO:0000256" key="1">
    <source>
        <dbReference type="ARBA" id="ARBA00004448"/>
    </source>
</evidence>
<name>A0A1D2AFC2_AUXPR</name>
<dbReference type="SUPFAM" id="SSF103506">
    <property type="entry name" value="Mitochondrial carrier"/>
    <property type="match status" value="1"/>
</dbReference>
<protein>
    <recommendedName>
        <fullName evidence="15">Mitochondrial substrate carrier family protein B</fullName>
    </recommendedName>
</protein>
<proteinExistence type="inferred from homology"/>
<organism evidence="14">
    <name type="scientific">Auxenochlorella protothecoides</name>
    <name type="common">Green microalga</name>
    <name type="synonym">Chlorella protothecoides</name>
    <dbReference type="NCBI Taxonomy" id="3075"/>
    <lineage>
        <taxon>Eukaryota</taxon>
        <taxon>Viridiplantae</taxon>
        <taxon>Chlorophyta</taxon>
        <taxon>core chlorophytes</taxon>
        <taxon>Trebouxiophyceae</taxon>
        <taxon>Chlorellales</taxon>
        <taxon>Chlorellaceae</taxon>
        <taxon>Auxenochlorella</taxon>
    </lineage>
</organism>
<evidence type="ECO:0000256" key="4">
    <source>
        <dbReference type="ARBA" id="ARBA00022692"/>
    </source>
</evidence>